<comment type="cofactor">
    <cofactor evidence="2 11">
        <name>FAD</name>
        <dbReference type="ChEBI" id="CHEBI:57692"/>
    </cofactor>
</comment>
<dbReference type="EMBL" id="FNIL01000001">
    <property type="protein sequence ID" value="SDN46765.1"/>
    <property type="molecule type" value="Genomic_DNA"/>
</dbReference>
<dbReference type="GO" id="GO:0005737">
    <property type="term" value="C:cytoplasm"/>
    <property type="evidence" value="ECO:0007669"/>
    <property type="project" value="UniProtKB-SubCell"/>
</dbReference>
<evidence type="ECO:0000256" key="11">
    <source>
        <dbReference type="RuleBase" id="RU364052"/>
    </source>
</evidence>
<dbReference type="Pfam" id="PF01593">
    <property type="entry name" value="Amino_oxidase"/>
    <property type="match status" value="1"/>
</dbReference>
<sequence length="473" mass="52708">MAEEKIAVIGGGITGLSAAYKLQKAIGQGKLNASYNLYEASAEFGGSIKTEYRDGFVIEKGPDSFLARKRSMYELAKDLGIEDDLVTNKTGSYILHKNKLHKIPQGAVMGIPTQWRPFVTTSLFSWKGKFRAAMDVFLPRSKNEDSDISVGTFFRRRLGNEVVDHMIEPLLSGIYAGNIDKLSLKATFPQFLEVEKKHRSLILGMRNSTGSKNTKEEPILLGREKKPAGMFLTFRRGLQYFTETLAASLPAEKLHKHKKLVELKRTQGKYMLFFEDGSSSEADKVILTTRHQQAYELFQDHSFMSSLGKVPSTSVATVALAYNESDLNEKIDGTGFLVPKYAGYTITACTWTHQKWKHTAPKGKALLRAYVGRAGDEDIVAESDEAIVETVRKDLKDIMGIKAEPAFSIVTRWRQAMPQYEVNHKVLLEDVNKELSVSFPGIILIGASYHGIGLPDCIDQAKKAVNKIVKEAE</sequence>
<keyword evidence="14" id="KW-1185">Reference proteome</keyword>
<evidence type="ECO:0000256" key="8">
    <source>
        <dbReference type="ARBA" id="ARBA00022827"/>
    </source>
</evidence>
<keyword evidence="11" id="KW-0963">Cytoplasm</keyword>
<dbReference type="GO" id="GO:0006783">
    <property type="term" value="P:heme biosynthetic process"/>
    <property type="evidence" value="ECO:0007669"/>
    <property type="project" value="UniProtKB-UniRule"/>
</dbReference>
<dbReference type="Gene3D" id="3.90.660.20">
    <property type="entry name" value="Protoporphyrinogen oxidase, mitochondrial, domain 2"/>
    <property type="match status" value="1"/>
</dbReference>
<comment type="catalytic activity">
    <reaction evidence="1">
        <text>coproporphyrinogen III + 3 O2 = coproporphyrin III + 3 H2O2</text>
        <dbReference type="Rhea" id="RHEA:43436"/>
        <dbReference type="ChEBI" id="CHEBI:15379"/>
        <dbReference type="ChEBI" id="CHEBI:16240"/>
        <dbReference type="ChEBI" id="CHEBI:57309"/>
        <dbReference type="ChEBI" id="CHEBI:131725"/>
        <dbReference type="EC" id="1.3.3.15"/>
    </reaction>
    <physiologicalReaction direction="left-to-right" evidence="1">
        <dbReference type="Rhea" id="RHEA:43437"/>
    </physiologicalReaction>
</comment>
<accession>A0A1H0BMK0</accession>
<evidence type="ECO:0000256" key="1">
    <source>
        <dbReference type="ARBA" id="ARBA00001755"/>
    </source>
</evidence>
<proteinExistence type="inferred from homology"/>
<dbReference type="PANTHER" id="PTHR42923">
    <property type="entry name" value="PROTOPORPHYRINOGEN OXIDASE"/>
    <property type="match status" value="1"/>
</dbReference>
<organism evidence="13 14">
    <name type="scientific">Alkalicoccus daliensis</name>
    <dbReference type="NCBI Taxonomy" id="745820"/>
    <lineage>
        <taxon>Bacteria</taxon>
        <taxon>Bacillati</taxon>
        <taxon>Bacillota</taxon>
        <taxon>Bacilli</taxon>
        <taxon>Bacillales</taxon>
        <taxon>Bacillaceae</taxon>
        <taxon>Alkalicoccus</taxon>
    </lineage>
</organism>
<comment type="pathway">
    <text evidence="3 11">Porphyrin-containing compound metabolism; protoheme biosynthesis.</text>
</comment>
<dbReference type="EC" id="1.3.3.15" evidence="5 11"/>
<dbReference type="SUPFAM" id="SSF51905">
    <property type="entry name" value="FAD/NAD(P)-binding domain"/>
    <property type="match status" value="1"/>
</dbReference>
<feature type="domain" description="Amine oxidase" evidence="12">
    <location>
        <begin position="13"/>
        <end position="468"/>
    </location>
</feature>
<dbReference type="InterPro" id="IPR050464">
    <property type="entry name" value="Zeta_carotene_desat/Oxidored"/>
</dbReference>
<dbReference type="UniPathway" id="UPA00252"/>
<dbReference type="OrthoDB" id="9805195at2"/>
<keyword evidence="10 11" id="KW-0350">Heme biosynthesis</keyword>
<dbReference type="SUPFAM" id="SSF54373">
    <property type="entry name" value="FAD-linked reductases, C-terminal domain"/>
    <property type="match status" value="1"/>
</dbReference>
<dbReference type="NCBIfam" id="NF008845">
    <property type="entry name" value="PRK11883.1-5"/>
    <property type="match status" value="1"/>
</dbReference>
<comment type="subcellular location">
    <subcellularLocation>
        <location evidence="11">Cytoplasm</location>
    </subcellularLocation>
</comment>
<dbReference type="Proteomes" id="UP000198778">
    <property type="component" value="Unassembled WGS sequence"/>
</dbReference>
<evidence type="ECO:0000256" key="9">
    <source>
        <dbReference type="ARBA" id="ARBA00023002"/>
    </source>
</evidence>
<evidence type="ECO:0000256" key="4">
    <source>
        <dbReference type="ARBA" id="ARBA00008310"/>
    </source>
</evidence>
<evidence type="ECO:0000256" key="2">
    <source>
        <dbReference type="ARBA" id="ARBA00001974"/>
    </source>
</evidence>
<evidence type="ECO:0000256" key="5">
    <source>
        <dbReference type="ARBA" id="ARBA00012402"/>
    </source>
</evidence>
<evidence type="ECO:0000259" key="12">
    <source>
        <dbReference type="Pfam" id="PF01593"/>
    </source>
</evidence>
<protein>
    <recommendedName>
        <fullName evidence="6 11">Coproporphyrinogen III oxidase</fullName>
        <ecNumber evidence="5 11">1.3.3.15</ecNumber>
    </recommendedName>
</protein>
<gene>
    <name evidence="13" type="ORF">SAMN04488053_101934</name>
</gene>
<dbReference type="Gene3D" id="1.10.3110.10">
    <property type="entry name" value="protoporphyrinogen ix oxidase, domain 3"/>
    <property type="match status" value="1"/>
</dbReference>
<keyword evidence="7 11" id="KW-0285">Flavoprotein</keyword>
<comment type="similarity">
    <text evidence="4 11">Belongs to the protoporphyrinogen/coproporphyrinogen oxidase family. Coproporphyrinogen III oxidase subfamily.</text>
</comment>
<evidence type="ECO:0000256" key="3">
    <source>
        <dbReference type="ARBA" id="ARBA00004744"/>
    </source>
</evidence>
<evidence type="ECO:0000313" key="13">
    <source>
        <dbReference type="EMBL" id="SDN46765.1"/>
    </source>
</evidence>
<dbReference type="Gene3D" id="3.50.50.60">
    <property type="entry name" value="FAD/NAD(P)-binding domain"/>
    <property type="match status" value="1"/>
</dbReference>
<evidence type="ECO:0000313" key="14">
    <source>
        <dbReference type="Proteomes" id="UP000198778"/>
    </source>
</evidence>
<dbReference type="RefSeq" id="WP_090841013.1">
    <property type="nucleotide sequence ID" value="NZ_FNIL01000001.1"/>
</dbReference>
<reference evidence="14" key="1">
    <citation type="submission" date="2016-10" db="EMBL/GenBank/DDBJ databases">
        <authorList>
            <person name="Varghese N."/>
            <person name="Submissions S."/>
        </authorList>
    </citation>
    <scope>NUCLEOTIDE SEQUENCE [LARGE SCALE GENOMIC DNA]</scope>
    <source>
        <strain evidence="14">CGMCC 1.10369</strain>
    </source>
</reference>
<name>A0A1H0BMK0_9BACI</name>
<evidence type="ECO:0000256" key="6">
    <source>
        <dbReference type="ARBA" id="ARBA00019046"/>
    </source>
</evidence>
<keyword evidence="9 11" id="KW-0560">Oxidoreductase</keyword>
<dbReference type="GO" id="GO:0004729">
    <property type="term" value="F:oxygen-dependent protoporphyrinogen oxidase activity"/>
    <property type="evidence" value="ECO:0007669"/>
    <property type="project" value="UniProtKB-UniRule"/>
</dbReference>
<dbReference type="NCBIfam" id="TIGR00562">
    <property type="entry name" value="proto_IX_ox"/>
    <property type="match status" value="1"/>
</dbReference>
<dbReference type="InterPro" id="IPR004572">
    <property type="entry name" value="Protoporphyrinogen_oxidase"/>
</dbReference>
<dbReference type="InterPro" id="IPR036188">
    <property type="entry name" value="FAD/NAD-bd_sf"/>
</dbReference>
<dbReference type="STRING" id="745820.SAMN04488053_101934"/>
<dbReference type="InterPro" id="IPR002937">
    <property type="entry name" value="Amino_oxidase"/>
</dbReference>
<evidence type="ECO:0000256" key="10">
    <source>
        <dbReference type="ARBA" id="ARBA00023133"/>
    </source>
</evidence>
<evidence type="ECO:0000256" key="7">
    <source>
        <dbReference type="ARBA" id="ARBA00022630"/>
    </source>
</evidence>
<dbReference type="PANTHER" id="PTHR42923:SF3">
    <property type="entry name" value="PROTOPORPHYRINOGEN OXIDASE"/>
    <property type="match status" value="1"/>
</dbReference>
<keyword evidence="8 11" id="KW-0274">FAD</keyword>
<comment type="function">
    <text evidence="11">Involved in coproporphyrin-dependent heme b biosynthesis. Catalyzes the oxidation of coproporphyrinogen III to coproporphyrin III.</text>
</comment>
<dbReference type="AlphaFoldDB" id="A0A1H0BMK0"/>